<evidence type="ECO:0000313" key="7">
    <source>
        <dbReference type="Proteomes" id="UP000008983"/>
    </source>
</evidence>
<dbReference type="STRING" id="857967.G0QU18"/>
<dbReference type="Gene3D" id="2.60.40.1170">
    <property type="entry name" value="Mu homology domain, subdomain B"/>
    <property type="match status" value="1"/>
</dbReference>
<dbReference type="RefSeq" id="XP_004034771.1">
    <property type="nucleotide sequence ID" value="XM_004034723.1"/>
</dbReference>
<dbReference type="InterPro" id="IPR036168">
    <property type="entry name" value="AP2_Mu_C_sf"/>
</dbReference>
<dbReference type="PRINTS" id="PR00314">
    <property type="entry name" value="CLATHRINADPT"/>
</dbReference>
<dbReference type="GO" id="GO:0030131">
    <property type="term" value="C:clathrin adaptor complex"/>
    <property type="evidence" value="ECO:0007669"/>
    <property type="project" value="InterPro"/>
</dbReference>
<dbReference type="InterPro" id="IPR050431">
    <property type="entry name" value="Adaptor_comp_med_subunit"/>
</dbReference>
<keyword evidence="3" id="KW-0653">Protein transport</keyword>
<dbReference type="GO" id="GO:0006886">
    <property type="term" value="P:intracellular protein transport"/>
    <property type="evidence" value="ECO:0007669"/>
    <property type="project" value="InterPro"/>
</dbReference>
<dbReference type="InParanoid" id="G0QU18"/>
<dbReference type="InterPro" id="IPR001392">
    <property type="entry name" value="Clathrin_mu"/>
</dbReference>
<dbReference type="GO" id="GO:0012505">
    <property type="term" value="C:endomembrane system"/>
    <property type="evidence" value="ECO:0007669"/>
    <property type="project" value="UniProtKB-SubCell"/>
</dbReference>
<proteinExistence type="predicted"/>
<evidence type="ECO:0000256" key="1">
    <source>
        <dbReference type="ARBA" id="ARBA00004308"/>
    </source>
</evidence>
<reference evidence="6 7" key="1">
    <citation type="submission" date="2011-07" db="EMBL/GenBank/DDBJ databases">
        <authorList>
            <person name="Coyne R."/>
            <person name="Brami D."/>
            <person name="Johnson J."/>
            <person name="Hostetler J."/>
            <person name="Hannick L."/>
            <person name="Clark T."/>
            <person name="Cassidy-Hanley D."/>
            <person name="Inman J."/>
        </authorList>
    </citation>
    <scope>NUCLEOTIDE SEQUENCE [LARGE SCALE GENOMIC DNA]</scope>
    <source>
        <strain evidence="6 7">G5</strain>
    </source>
</reference>
<evidence type="ECO:0000256" key="3">
    <source>
        <dbReference type="ARBA" id="ARBA00022927"/>
    </source>
</evidence>
<protein>
    <recommendedName>
        <fullName evidence="5">MHD domain-containing protein</fullName>
    </recommendedName>
</protein>
<dbReference type="InterPro" id="IPR011012">
    <property type="entry name" value="Longin-like_dom_sf"/>
</dbReference>
<dbReference type="CDD" id="cd14835">
    <property type="entry name" value="AP1_Mu_N"/>
    <property type="match status" value="1"/>
</dbReference>
<evidence type="ECO:0000256" key="2">
    <source>
        <dbReference type="ARBA" id="ARBA00022448"/>
    </source>
</evidence>
<dbReference type="FunFam" id="3.30.450.60:FF:000002">
    <property type="entry name" value="AP-2 complex subunit mu, putative"/>
    <property type="match status" value="1"/>
</dbReference>
<dbReference type="GeneID" id="14907428"/>
<gene>
    <name evidence="6" type="ORF">IMG5_114140</name>
</gene>
<dbReference type="Pfam" id="PF01217">
    <property type="entry name" value="Clat_adaptor_s"/>
    <property type="match status" value="1"/>
</dbReference>
<dbReference type="SUPFAM" id="SSF49447">
    <property type="entry name" value="Second domain of Mu2 adaptin subunit (ap50) of ap2 adaptor"/>
    <property type="match status" value="1"/>
</dbReference>
<dbReference type="InterPro" id="IPR022775">
    <property type="entry name" value="AP_mu_sigma_su"/>
</dbReference>
<evidence type="ECO:0000259" key="5">
    <source>
        <dbReference type="PROSITE" id="PS51072"/>
    </source>
</evidence>
<feature type="domain" description="MHD" evidence="5">
    <location>
        <begin position="179"/>
        <end position="386"/>
    </location>
</feature>
<dbReference type="Gene3D" id="3.30.450.60">
    <property type="match status" value="1"/>
</dbReference>
<keyword evidence="7" id="KW-1185">Reference proteome</keyword>
<dbReference type="OrthoDB" id="10259133at2759"/>
<dbReference type="SUPFAM" id="SSF49695">
    <property type="entry name" value="gamma-Crystallin-like"/>
    <property type="match status" value="1"/>
</dbReference>
<dbReference type="SUPFAM" id="SSF64356">
    <property type="entry name" value="SNARE-like"/>
    <property type="match status" value="1"/>
</dbReference>
<dbReference type="EMBL" id="GL983894">
    <property type="protein sequence ID" value="EGR31285.1"/>
    <property type="molecule type" value="Genomic_DNA"/>
</dbReference>
<dbReference type="eggNOG" id="KOG0937">
    <property type="taxonomic scope" value="Eukaryota"/>
</dbReference>
<organism evidence="6 7">
    <name type="scientific">Ichthyophthirius multifiliis</name>
    <name type="common">White spot disease agent</name>
    <name type="synonym">Ich</name>
    <dbReference type="NCBI Taxonomy" id="5932"/>
    <lineage>
        <taxon>Eukaryota</taxon>
        <taxon>Sar</taxon>
        <taxon>Alveolata</taxon>
        <taxon>Ciliophora</taxon>
        <taxon>Intramacronucleata</taxon>
        <taxon>Oligohymenophorea</taxon>
        <taxon>Hymenostomatida</taxon>
        <taxon>Ophryoglenina</taxon>
        <taxon>Ichthyophthirius</taxon>
    </lineage>
</organism>
<dbReference type="OMA" id="MIENFMP"/>
<dbReference type="InterPro" id="IPR028565">
    <property type="entry name" value="MHD"/>
</dbReference>
<name>G0QU18_ICHMU</name>
<keyword evidence="2" id="KW-0813">Transport</keyword>
<dbReference type="Pfam" id="PF00928">
    <property type="entry name" value="Adap_comp_sub"/>
    <property type="match status" value="1"/>
</dbReference>
<sequence>MSGISGIFILNNKGIVIIQRIYRSDLSSDSVETFNKLLIDKQEDLIPNPIIYDPKDHQTYIFKHYNNITILAISKKNVNTMMIITFIYQLIDIFIYYFKLLEEESIRDNFVVIYELLDEIMDNGFPQTTDFKILGDFIKTESHQLLKSPIHSNDLNLSKIATLSTSAITWRKDDIKYKKNEIYLDVIEKLNMLISKNGSVIEAETIGSVITNCMLSGLPECLLCINDKEYFESNSHNFTANIEKTISFDDLKFHQCVRLSTFQNERIISFIPPDDLPQNTQESQKKKCPDNCVVFYSECNFQGESYKLCQSSQKEKRVLYKSVFVPENIIAKVYSKSSYKGDVVLYDKSVQCDNNGIFLLSYSENNQNNHLSVQISQRKVYLKKQE</sequence>
<evidence type="ECO:0000313" key="6">
    <source>
        <dbReference type="EMBL" id="EGR31285.1"/>
    </source>
</evidence>
<dbReference type="PROSITE" id="PS51072">
    <property type="entry name" value="MHD"/>
    <property type="match status" value="1"/>
</dbReference>
<dbReference type="GO" id="GO:0016192">
    <property type="term" value="P:vesicle-mediated transport"/>
    <property type="evidence" value="ECO:0007669"/>
    <property type="project" value="InterPro"/>
</dbReference>
<dbReference type="PANTHER" id="PTHR10529">
    <property type="entry name" value="AP COMPLEX SUBUNIT MU"/>
    <property type="match status" value="1"/>
</dbReference>
<dbReference type="InterPro" id="IPR011024">
    <property type="entry name" value="G_crystallin-like"/>
</dbReference>
<dbReference type="Proteomes" id="UP000008983">
    <property type="component" value="Unassembled WGS sequence"/>
</dbReference>
<keyword evidence="4" id="KW-0472">Membrane</keyword>
<comment type="subcellular location">
    <subcellularLocation>
        <location evidence="1">Endomembrane system</location>
    </subcellularLocation>
</comment>
<dbReference type="AlphaFoldDB" id="G0QU18"/>
<accession>G0QU18</accession>
<evidence type="ECO:0000256" key="4">
    <source>
        <dbReference type="ARBA" id="ARBA00023136"/>
    </source>
</evidence>